<dbReference type="InterPro" id="IPR014016">
    <property type="entry name" value="UvrD-like_ATP-bd"/>
</dbReference>
<dbReference type="PANTHER" id="PTHR11070:SF67">
    <property type="entry name" value="DNA 3'-5' HELICASE"/>
    <property type="match status" value="1"/>
</dbReference>
<protein>
    <submittedName>
        <fullName evidence="7">UvrD-helicase domain-containing protein</fullName>
    </submittedName>
</protein>
<evidence type="ECO:0000259" key="6">
    <source>
        <dbReference type="PROSITE" id="PS51198"/>
    </source>
</evidence>
<dbReference type="EMBL" id="JBANBB010000003">
    <property type="protein sequence ID" value="MEK0307291.1"/>
    <property type="molecule type" value="Genomic_DNA"/>
</dbReference>
<dbReference type="SUPFAM" id="SSF52540">
    <property type="entry name" value="P-loop containing nucleoside triphosphate hydrolases"/>
    <property type="match status" value="1"/>
</dbReference>
<evidence type="ECO:0000256" key="2">
    <source>
        <dbReference type="ARBA" id="ARBA00022801"/>
    </source>
</evidence>
<keyword evidence="8" id="KW-1185">Reference proteome</keyword>
<name>A0ABU8ZPW5_9BIFI</name>
<dbReference type="RefSeq" id="WP_340470044.1">
    <property type="nucleotide sequence ID" value="NZ_JBANBB010000003.1"/>
</dbReference>
<dbReference type="InterPro" id="IPR000212">
    <property type="entry name" value="DNA_helicase_UvrD/REP"/>
</dbReference>
<reference evidence="7 8" key="1">
    <citation type="submission" date="2024-02" db="EMBL/GenBank/DDBJ databases">
        <title>Bifidobacterium honeyensis sp. nov., isolated from the comb honey.</title>
        <authorList>
            <person name="Liu W."/>
            <person name="Li Y."/>
        </authorList>
    </citation>
    <scope>NUCLEOTIDE SEQUENCE [LARGE SCALE GENOMIC DNA]</scope>
    <source>
        <strain evidence="7 8">IMAU50988</strain>
    </source>
</reference>
<keyword evidence="2 5" id="KW-0378">Hydrolase</keyword>
<keyword evidence="4 5" id="KW-0067">ATP-binding</keyword>
<keyword evidence="1 5" id="KW-0547">Nucleotide-binding</keyword>
<comment type="caution">
    <text evidence="7">The sequence shown here is derived from an EMBL/GenBank/DDBJ whole genome shotgun (WGS) entry which is preliminary data.</text>
</comment>
<feature type="domain" description="UvrD-like helicase ATP-binding" evidence="6">
    <location>
        <begin position="2"/>
        <end position="275"/>
    </location>
</feature>
<keyword evidence="3 5" id="KW-0347">Helicase</keyword>
<evidence type="ECO:0000256" key="3">
    <source>
        <dbReference type="ARBA" id="ARBA00022806"/>
    </source>
</evidence>
<proteinExistence type="predicted"/>
<dbReference type="PROSITE" id="PS51198">
    <property type="entry name" value="UVRD_HELICASE_ATP_BIND"/>
    <property type="match status" value="1"/>
</dbReference>
<dbReference type="Proteomes" id="UP001373159">
    <property type="component" value="Unassembled WGS sequence"/>
</dbReference>
<evidence type="ECO:0000256" key="5">
    <source>
        <dbReference type="PROSITE-ProRule" id="PRU00560"/>
    </source>
</evidence>
<evidence type="ECO:0000256" key="4">
    <source>
        <dbReference type="ARBA" id="ARBA00022840"/>
    </source>
</evidence>
<dbReference type="PANTHER" id="PTHR11070">
    <property type="entry name" value="UVRD / RECB / PCRA DNA HELICASE FAMILY MEMBER"/>
    <property type="match status" value="1"/>
</dbReference>
<evidence type="ECO:0000256" key="1">
    <source>
        <dbReference type="ARBA" id="ARBA00022741"/>
    </source>
</evidence>
<evidence type="ECO:0000313" key="7">
    <source>
        <dbReference type="EMBL" id="MEK0307291.1"/>
    </source>
</evidence>
<organism evidence="7 8">
    <name type="scientific">Bifidobacterium favimelis</name>
    <dbReference type="NCBI Taxonomy" id="3122979"/>
    <lineage>
        <taxon>Bacteria</taxon>
        <taxon>Bacillati</taxon>
        <taxon>Actinomycetota</taxon>
        <taxon>Actinomycetes</taxon>
        <taxon>Bifidobacteriales</taxon>
        <taxon>Bifidobacteriaceae</taxon>
        <taxon>Bifidobacterium</taxon>
    </lineage>
</organism>
<feature type="binding site" evidence="5">
    <location>
        <begin position="23"/>
        <end position="30"/>
    </location>
    <ligand>
        <name>ATP</name>
        <dbReference type="ChEBI" id="CHEBI:30616"/>
    </ligand>
</feature>
<evidence type="ECO:0000313" key="8">
    <source>
        <dbReference type="Proteomes" id="UP001373159"/>
    </source>
</evidence>
<dbReference type="Pfam" id="PF13245">
    <property type="entry name" value="AAA_19"/>
    <property type="match status" value="1"/>
</dbReference>
<accession>A0ABU8ZPW5</accession>
<sequence>MTSVNETGKTPVEEPPLLTLVNLPAGSGKTTEIKHLMSEYRQQHIHDRILAITYTNRARDELRKNLGEDSLIYISTIHSFIESEFCPLFVCKEVRDCYFKWYGDSIKQYLENPKYHENVNRYREKFGVEPSLEEIRRRTQLIQYSHRQFGSRLYSSLSHDQLLDFFCRLCKEFRGFRERIGKKYKLIIVDECQDTNPEVLNTLADIAKEFHIAMRIYGDLMQQIYNKDENRLSQVLNRFEIDERSITNHRSRPAIVNMLNKLYNDHTLVQDWDHTKYPIKRVEDDTETILQLIVSRDSERSLRSMQSAADDRNPITLVVVNDERFNELGIGELFRHYSKCKEYSFGSEHSASEILLPSYYDEAVDDIDRFILTLVKINRLLNPGTQNNRVGANTQEERNKSINEALRLAGGKQAHGLFNQRKLSTLKQSGTGPLLFSDLQNYLDALAAQAAEAESDETVEHLIESARTENDLIDRDWYQQLTQEDDIYTNVKDLPCQQFSRQFDLIGEPQLLSASTQHGVKGESHDSVIFMAQDHLGHPPILRMYDCIKLICQGKKFNLQYLLGKQQSIEQLAQATWGEEGIQPIIKQDNFVRKYHDDSESCVRFASGIKGLFAETETDQLLYNITMKSPVERFLHIASRQQGEGVPANILKKMGNVGLAIPQITAAFRLLYVGCSRAMNSLYIILDKSDVDDHFPGEDYSCLKDKFKNMGFQIVEQ</sequence>
<gene>
    <name evidence="7" type="ORF">V8P97_07440</name>
</gene>
<dbReference type="Gene3D" id="3.40.50.300">
    <property type="entry name" value="P-loop containing nucleotide triphosphate hydrolases"/>
    <property type="match status" value="1"/>
</dbReference>
<dbReference type="InterPro" id="IPR027417">
    <property type="entry name" value="P-loop_NTPase"/>
</dbReference>